<reference evidence="2" key="1">
    <citation type="submission" date="2021-10" db="EMBL/GenBank/DDBJ databases">
        <title>De novo Genome Assembly of Clathrus columnatus (Basidiomycota, Fungi) Using Illumina and Nanopore Sequence Data.</title>
        <authorList>
            <person name="Ogiso-Tanaka E."/>
            <person name="Itagaki H."/>
            <person name="Hosoya T."/>
            <person name="Hosaka K."/>
        </authorList>
    </citation>
    <scope>NUCLEOTIDE SEQUENCE</scope>
    <source>
        <strain evidence="2">MO-923</strain>
    </source>
</reference>
<evidence type="ECO:0000313" key="3">
    <source>
        <dbReference type="Proteomes" id="UP001050691"/>
    </source>
</evidence>
<evidence type="ECO:0008006" key="4">
    <source>
        <dbReference type="Google" id="ProtNLM"/>
    </source>
</evidence>
<dbReference type="GO" id="GO:0016791">
    <property type="term" value="F:phosphatase activity"/>
    <property type="evidence" value="ECO:0007669"/>
    <property type="project" value="UniProtKB-ARBA"/>
</dbReference>
<dbReference type="InterPro" id="IPR023198">
    <property type="entry name" value="PGP-like_dom2"/>
</dbReference>
<gene>
    <name evidence="2" type="ORF">Clacol_007252</name>
</gene>
<accession>A0AAV5AJY1</accession>
<name>A0AAV5AJY1_9AGAM</name>
<proteinExistence type="predicted"/>
<dbReference type="PRINTS" id="PR00413">
    <property type="entry name" value="HADHALOGNASE"/>
</dbReference>
<dbReference type="SUPFAM" id="SSF56784">
    <property type="entry name" value="HAD-like"/>
    <property type="match status" value="1"/>
</dbReference>
<dbReference type="EMBL" id="BPWL01000008">
    <property type="protein sequence ID" value="GJJ13003.1"/>
    <property type="molecule type" value="Genomic_DNA"/>
</dbReference>
<keyword evidence="1" id="KW-0378">Hydrolase</keyword>
<dbReference type="Gene3D" id="1.10.150.240">
    <property type="entry name" value="Putative phosphatase, domain 2"/>
    <property type="match status" value="1"/>
</dbReference>
<dbReference type="InterPro" id="IPR051540">
    <property type="entry name" value="S-2-haloacid_dehalogenase"/>
</dbReference>
<dbReference type="Gene3D" id="3.40.50.1000">
    <property type="entry name" value="HAD superfamily/HAD-like"/>
    <property type="match status" value="1"/>
</dbReference>
<dbReference type="PANTHER" id="PTHR43316">
    <property type="entry name" value="HYDROLASE, HALOACID DELAHOGENASE-RELATED"/>
    <property type="match status" value="1"/>
</dbReference>
<dbReference type="InterPro" id="IPR036412">
    <property type="entry name" value="HAD-like_sf"/>
</dbReference>
<dbReference type="PANTHER" id="PTHR43316:SF3">
    <property type="entry name" value="HALOACID DEHALOGENASE, TYPE II (AFU_ORTHOLOGUE AFUA_2G07750)-RELATED"/>
    <property type="match status" value="1"/>
</dbReference>
<keyword evidence="3" id="KW-1185">Reference proteome</keyword>
<dbReference type="InterPro" id="IPR006439">
    <property type="entry name" value="HAD-SF_hydro_IA"/>
</dbReference>
<dbReference type="InterPro" id="IPR023214">
    <property type="entry name" value="HAD_sf"/>
</dbReference>
<evidence type="ECO:0000313" key="2">
    <source>
        <dbReference type="EMBL" id="GJJ13003.1"/>
    </source>
</evidence>
<organism evidence="2 3">
    <name type="scientific">Clathrus columnatus</name>
    <dbReference type="NCBI Taxonomy" id="1419009"/>
    <lineage>
        <taxon>Eukaryota</taxon>
        <taxon>Fungi</taxon>
        <taxon>Dikarya</taxon>
        <taxon>Basidiomycota</taxon>
        <taxon>Agaricomycotina</taxon>
        <taxon>Agaricomycetes</taxon>
        <taxon>Phallomycetidae</taxon>
        <taxon>Phallales</taxon>
        <taxon>Clathraceae</taxon>
        <taxon>Clathrus</taxon>
    </lineage>
</organism>
<evidence type="ECO:0000256" key="1">
    <source>
        <dbReference type="ARBA" id="ARBA00022801"/>
    </source>
</evidence>
<sequence length="223" mass="25156">MSPSQINLAFDLYGTLLDTTSVAKRLAEHLPKDANVSGITAEWRKHQLEYSWRIVAMGRYENFEVLTRKSLIHVTEEAGYHLDGAAIEDVIAAYDKLDAFSDVYPALEKLSTLPNQILKLTSISIDGQQFSQECRKSDQLCEQNYRPTVACCSRRHSMLQTFPKGIRISRDENRNPFDIVGARNVGMNAIWVDRGGKGWVDQLGKPTEIVNSLEDVAQIIQKL</sequence>
<dbReference type="Proteomes" id="UP001050691">
    <property type="component" value="Unassembled WGS sequence"/>
</dbReference>
<protein>
    <recommendedName>
        <fullName evidence="4">Haloacid dehalogenase</fullName>
    </recommendedName>
</protein>
<dbReference type="AlphaFoldDB" id="A0AAV5AJY1"/>
<comment type="caution">
    <text evidence="2">The sequence shown here is derived from an EMBL/GenBank/DDBJ whole genome shotgun (WGS) entry which is preliminary data.</text>
</comment>